<dbReference type="EMBL" id="FPIY01000001">
    <property type="protein sequence ID" value="SFW13911.1"/>
    <property type="molecule type" value="Genomic_DNA"/>
</dbReference>
<evidence type="ECO:0000313" key="2">
    <source>
        <dbReference type="Proteomes" id="UP000183257"/>
    </source>
</evidence>
<accession>A0A1K1LSR5</accession>
<evidence type="ECO:0000313" key="1">
    <source>
        <dbReference type="EMBL" id="SFW13911.1"/>
    </source>
</evidence>
<dbReference type="RefSeq" id="WP_072301756.1">
    <property type="nucleotide sequence ID" value="NZ_FPIY01000001.1"/>
</dbReference>
<dbReference type="OrthoDB" id="659408at2"/>
<dbReference type="AlphaFoldDB" id="A0A1K1LSR5"/>
<name>A0A1K1LSR5_9FLAO</name>
<dbReference type="Gene3D" id="3.40.50.1820">
    <property type="entry name" value="alpha/beta hydrolase"/>
    <property type="match status" value="1"/>
</dbReference>
<dbReference type="SUPFAM" id="SSF53474">
    <property type="entry name" value="alpha/beta-Hydrolases"/>
    <property type="match status" value="1"/>
</dbReference>
<organism evidence="1 2">
    <name type="scientific">Cellulophaga fucicola</name>
    <dbReference type="NCBI Taxonomy" id="76595"/>
    <lineage>
        <taxon>Bacteria</taxon>
        <taxon>Pseudomonadati</taxon>
        <taxon>Bacteroidota</taxon>
        <taxon>Flavobacteriia</taxon>
        <taxon>Flavobacteriales</taxon>
        <taxon>Flavobacteriaceae</taxon>
        <taxon>Cellulophaga</taxon>
    </lineage>
</organism>
<gene>
    <name evidence="1" type="ORF">SAMN05660313_00041</name>
</gene>
<dbReference type="InterPro" id="IPR029058">
    <property type="entry name" value="AB_hydrolase_fold"/>
</dbReference>
<keyword evidence="2" id="KW-1185">Reference proteome</keyword>
<proteinExistence type="predicted"/>
<dbReference type="Proteomes" id="UP000183257">
    <property type="component" value="Unassembled WGS sequence"/>
</dbReference>
<evidence type="ECO:0008006" key="3">
    <source>
        <dbReference type="Google" id="ProtNLM"/>
    </source>
</evidence>
<sequence length="216" mass="25219">MINVYLMPGMAANPSIFKNIKLPEETFNQHLLEWFVPSKGMSLEEYAIEMCTKITHTDVVLIGISFGGILVQEMAKHIRTKKVILISSVKTKYELPKRMRLAKFTKAYKLLPTGLVTNMEVLGKYAFGETVTKRLELYEEYLSVKDKYYLDWSLDQMINWEQTEYDPNLVHIHGDNDPVFPIKYIKDCIPVSKGTHIMIINRFKWFNEHLPQIILE</sequence>
<dbReference type="STRING" id="76595.SAMN05660313_00041"/>
<protein>
    <recommendedName>
        <fullName evidence="3">Pimeloyl-ACP methyl ester carboxylesterase</fullName>
    </recommendedName>
</protein>
<reference evidence="2" key="1">
    <citation type="submission" date="2016-11" db="EMBL/GenBank/DDBJ databases">
        <authorList>
            <person name="Varghese N."/>
            <person name="Submissions S."/>
        </authorList>
    </citation>
    <scope>NUCLEOTIDE SEQUENCE [LARGE SCALE GENOMIC DNA]</scope>
    <source>
        <strain evidence="2">DSM 24786</strain>
    </source>
</reference>